<keyword evidence="6 10" id="KW-0888">Threonine protease</keyword>
<keyword evidence="8 10" id="KW-0378">Hydrolase</keyword>
<dbReference type="NCBIfam" id="TIGR03692">
    <property type="entry name" value="ATP_dep_HslV"/>
    <property type="match status" value="1"/>
</dbReference>
<evidence type="ECO:0000256" key="7">
    <source>
        <dbReference type="ARBA" id="ARBA00022723"/>
    </source>
</evidence>
<dbReference type="GO" id="GO:0009376">
    <property type="term" value="C:HslUV protease complex"/>
    <property type="evidence" value="ECO:0007669"/>
    <property type="project" value="UniProtKB-UniRule"/>
</dbReference>
<comment type="catalytic activity">
    <reaction evidence="10">
        <text>ATP-dependent cleavage of peptide bonds with broad specificity.</text>
        <dbReference type="EC" id="3.4.25.2"/>
    </reaction>
</comment>
<dbReference type="EMBL" id="OJIN01000117">
    <property type="protein sequence ID" value="SPD73876.1"/>
    <property type="molecule type" value="Genomic_DNA"/>
</dbReference>
<dbReference type="GO" id="GO:0005839">
    <property type="term" value="C:proteasome core complex"/>
    <property type="evidence" value="ECO:0007669"/>
    <property type="project" value="InterPro"/>
</dbReference>
<dbReference type="InterPro" id="IPR029055">
    <property type="entry name" value="Ntn_hydrolases_N"/>
</dbReference>
<evidence type="ECO:0000256" key="11">
    <source>
        <dbReference type="SAM" id="Coils"/>
    </source>
</evidence>
<comment type="similarity">
    <text evidence="2 10">Belongs to the peptidase T1B family. HslV subfamily.</text>
</comment>
<keyword evidence="7 10" id="KW-0479">Metal-binding</keyword>
<feature type="coiled-coil region" evidence="11">
    <location>
        <begin position="56"/>
        <end position="83"/>
    </location>
</feature>
<dbReference type="AlphaFoldDB" id="A0A445MWL0"/>
<dbReference type="PANTHER" id="PTHR32194:SF0">
    <property type="entry name" value="ATP-DEPENDENT PROTEASE SUBUNIT HSLV"/>
    <property type="match status" value="1"/>
</dbReference>
<feature type="binding site" evidence="10">
    <location>
        <position position="165"/>
    </location>
    <ligand>
        <name>Na(+)</name>
        <dbReference type="ChEBI" id="CHEBI:29101"/>
    </ligand>
</feature>
<evidence type="ECO:0000256" key="5">
    <source>
        <dbReference type="ARBA" id="ARBA00022670"/>
    </source>
</evidence>
<evidence type="ECO:0000256" key="4">
    <source>
        <dbReference type="ARBA" id="ARBA00022533"/>
    </source>
</evidence>
<dbReference type="PIRSF" id="PIRSF039093">
    <property type="entry name" value="HslV"/>
    <property type="match status" value="1"/>
</dbReference>
<evidence type="ECO:0000256" key="1">
    <source>
        <dbReference type="ARBA" id="ARBA00004496"/>
    </source>
</evidence>
<evidence type="ECO:0000256" key="6">
    <source>
        <dbReference type="ARBA" id="ARBA00022698"/>
    </source>
</evidence>
<protein>
    <recommendedName>
        <fullName evidence="10">ATP-dependent protease subunit HslV</fullName>
        <ecNumber evidence="10">3.4.25.2</ecNumber>
    </recommendedName>
</protein>
<dbReference type="GO" id="GO:0046872">
    <property type="term" value="F:metal ion binding"/>
    <property type="evidence" value="ECO:0007669"/>
    <property type="project" value="UniProtKB-KW"/>
</dbReference>
<accession>A0A445MWL0</accession>
<dbReference type="Pfam" id="PF00227">
    <property type="entry name" value="Proteasome"/>
    <property type="match status" value="1"/>
</dbReference>
<dbReference type="InterPro" id="IPR001353">
    <property type="entry name" value="Proteasome_sua/b"/>
</dbReference>
<keyword evidence="4 10" id="KW-0021">Allosteric enzyme</keyword>
<organism evidence="12">
    <name type="scientific">uncultured Desulfobacterium sp</name>
    <dbReference type="NCBI Taxonomy" id="201089"/>
    <lineage>
        <taxon>Bacteria</taxon>
        <taxon>Pseudomonadati</taxon>
        <taxon>Thermodesulfobacteriota</taxon>
        <taxon>Desulfobacteria</taxon>
        <taxon>Desulfobacterales</taxon>
        <taxon>Desulfobacteriaceae</taxon>
        <taxon>Desulfobacterium</taxon>
        <taxon>environmental samples</taxon>
    </lineage>
</organism>
<keyword evidence="9 10" id="KW-0915">Sodium</keyword>
<gene>
    <name evidence="10 12" type="primary">hslV</name>
    <name evidence="12" type="ORF">PITCH_A2030020</name>
</gene>
<dbReference type="NCBIfam" id="NF003964">
    <property type="entry name" value="PRK05456.1"/>
    <property type="match status" value="1"/>
</dbReference>
<evidence type="ECO:0000256" key="2">
    <source>
        <dbReference type="ARBA" id="ARBA00006053"/>
    </source>
</evidence>
<dbReference type="PANTHER" id="PTHR32194">
    <property type="entry name" value="METALLOPROTEASE TLDD"/>
    <property type="match status" value="1"/>
</dbReference>
<dbReference type="GO" id="GO:0004298">
    <property type="term" value="F:threonine-type endopeptidase activity"/>
    <property type="evidence" value="ECO:0007669"/>
    <property type="project" value="UniProtKB-KW"/>
</dbReference>
<evidence type="ECO:0000313" key="12">
    <source>
        <dbReference type="EMBL" id="SPD73876.1"/>
    </source>
</evidence>
<dbReference type="Gene3D" id="3.60.20.10">
    <property type="entry name" value="Glutamine Phosphoribosylpyrophosphate, subunit 1, domain 1"/>
    <property type="match status" value="1"/>
</dbReference>
<dbReference type="GO" id="GO:0051603">
    <property type="term" value="P:proteolysis involved in protein catabolic process"/>
    <property type="evidence" value="ECO:0007669"/>
    <property type="project" value="InterPro"/>
</dbReference>
<comment type="subcellular location">
    <subcellularLocation>
        <location evidence="1 10">Cytoplasm</location>
    </subcellularLocation>
</comment>
<dbReference type="InterPro" id="IPR022281">
    <property type="entry name" value="ATP-dep_Prtase_HsIV_su"/>
</dbReference>
<proteinExistence type="inferred from homology"/>
<comment type="activity regulation">
    <text evidence="10">Allosterically activated by HslU binding.</text>
</comment>
<dbReference type="HAMAP" id="MF_00248">
    <property type="entry name" value="HslV"/>
    <property type="match status" value="1"/>
</dbReference>
<evidence type="ECO:0000256" key="10">
    <source>
        <dbReference type="HAMAP-Rule" id="MF_00248"/>
    </source>
</evidence>
<keyword evidence="5 10" id="KW-0645">Protease</keyword>
<evidence type="ECO:0000256" key="9">
    <source>
        <dbReference type="ARBA" id="ARBA00023053"/>
    </source>
</evidence>
<evidence type="ECO:0000256" key="8">
    <source>
        <dbReference type="ARBA" id="ARBA00022801"/>
    </source>
</evidence>
<keyword evidence="11" id="KW-0175">Coiled coil</keyword>
<comment type="subunit">
    <text evidence="10">A double ring-shaped homohexamer of HslV is capped on each side by a ring-shaped HslU homohexamer. The assembly of the HslU/HslV complex is dependent on binding of ATP.</text>
</comment>
<dbReference type="SUPFAM" id="SSF56235">
    <property type="entry name" value="N-terminal nucleophile aminohydrolases (Ntn hydrolases)"/>
    <property type="match status" value="1"/>
</dbReference>
<name>A0A445MWL0_9BACT</name>
<sequence length="184" mass="19904">MKIIRATTILAVKKNGRSVMAGDGQVSLGDTIMKHKANKIREMYKDQILVGFAGAAADAFNLFERLEKKLEAYRGNLPRAAVELAKDWRTDKILRKLEALLLAIDKDHTLIISGNGDIIEPDEPVTAIGSGGSYALAAARALVAHSDLEADQIAMEAMKIAASICVYTNDQIVLKELPSQAGNE</sequence>
<evidence type="ECO:0000256" key="3">
    <source>
        <dbReference type="ARBA" id="ARBA00022490"/>
    </source>
</evidence>
<dbReference type="InterPro" id="IPR023333">
    <property type="entry name" value="Proteasome_suB-type"/>
</dbReference>
<feature type="active site" evidence="10">
    <location>
        <position position="7"/>
    </location>
</feature>
<dbReference type="EC" id="3.4.25.2" evidence="10"/>
<feature type="binding site" evidence="10">
    <location>
        <position position="162"/>
    </location>
    <ligand>
        <name>Na(+)</name>
        <dbReference type="ChEBI" id="CHEBI:29101"/>
    </ligand>
</feature>
<feature type="binding site" evidence="10">
    <location>
        <position position="168"/>
    </location>
    <ligand>
        <name>Na(+)</name>
        <dbReference type="ChEBI" id="CHEBI:29101"/>
    </ligand>
</feature>
<dbReference type="PROSITE" id="PS51476">
    <property type="entry name" value="PROTEASOME_BETA_2"/>
    <property type="match status" value="1"/>
</dbReference>
<keyword evidence="3 10" id="KW-0963">Cytoplasm</keyword>
<reference evidence="12" key="1">
    <citation type="submission" date="2018-01" db="EMBL/GenBank/DDBJ databases">
        <authorList>
            <person name="Regsiter A."/>
            <person name="William W."/>
        </authorList>
    </citation>
    <scope>NUCLEOTIDE SEQUENCE</scope>
    <source>
        <strain evidence="12">TRIP AH-1</strain>
    </source>
</reference>
<comment type="function">
    <text evidence="10">Protease subunit of a proteasome-like degradation complex believed to be a general protein degrading machinery.</text>
</comment>